<dbReference type="InterPro" id="IPR035959">
    <property type="entry name" value="RutC-like_sf"/>
</dbReference>
<accession>A0ABZ2XAN0</accession>
<evidence type="ECO:0000313" key="3">
    <source>
        <dbReference type="Proteomes" id="UP001489902"/>
    </source>
</evidence>
<comment type="similarity">
    <text evidence="1">Belongs to the RutC family.</text>
</comment>
<dbReference type="Gene3D" id="3.30.1330.40">
    <property type="entry name" value="RutC-like"/>
    <property type="match status" value="1"/>
</dbReference>
<organism evidence="2 3">
    <name type="scientific">Fusarium acuminatum</name>
    <dbReference type="NCBI Taxonomy" id="5515"/>
    <lineage>
        <taxon>Eukaryota</taxon>
        <taxon>Fungi</taxon>
        <taxon>Dikarya</taxon>
        <taxon>Ascomycota</taxon>
        <taxon>Pezizomycotina</taxon>
        <taxon>Sordariomycetes</taxon>
        <taxon>Hypocreomycetidae</taxon>
        <taxon>Hypocreales</taxon>
        <taxon>Nectriaceae</taxon>
        <taxon>Fusarium</taxon>
        <taxon>Fusarium tricinctum species complex</taxon>
    </lineage>
</organism>
<dbReference type="PANTHER" id="PTHR11803">
    <property type="entry name" value="2-IMINOBUTANOATE/2-IMINOPROPANOATE DEAMINASE RIDA"/>
    <property type="match status" value="1"/>
</dbReference>
<dbReference type="CDD" id="cd00448">
    <property type="entry name" value="YjgF_YER057c_UK114_family"/>
    <property type="match status" value="1"/>
</dbReference>
<protein>
    <submittedName>
        <fullName evidence="2">Endoribonuclease L-PSP-domain-containing protein</fullName>
    </submittedName>
</protein>
<dbReference type="PANTHER" id="PTHR11803:SF58">
    <property type="entry name" value="PROTEIN HMF1-RELATED"/>
    <property type="match status" value="1"/>
</dbReference>
<evidence type="ECO:0000256" key="1">
    <source>
        <dbReference type="ARBA" id="ARBA00010552"/>
    </source>
</evidence>
<reference evidence="2 3" key="1">
    <citation type="submission" date="2024-04" db="EMBL/GenBank/DDBJ databases">
        <title>Complete genome sequence of Fusarium acuminatum.</title>
        <authorList>
            <person name="Lan B."/>
        </authorList>
    </citation>
    <scope>NUCLEOTIDE SEQUENCE [LARGE SCALE GENOMIC DNA]</scope>
    <source>
        <strain evidence="2">1A</strain>
    </source>
</reference>
<name>A0ABZ2XAN0_9HYPO</name>
<dbReference type="EMBL" id="CP151265">
    <property type="protein sequence ID" value="WZH49510.1"/>
    <property type="molecule type" value="Genomic_DNA"/>
</dbReference>
<sequence>MSLTRTSVVRSAARRSKAMTEQVWRATRPAAMAGDLNHRFTLLQGRSSSFSTTIPTRTGMESAFSPKGVKPIGPYSQAIKANGLVFVSGQIPAEISGKLIEGTIAEKTHKMCQNARAVLEAAGSSLEKVVKITVLEVFFQNLDDFKEMNNIYAEYFPHKPARSSCEATRLPAGASIEMDIIALQ</sequence>
<dbReference type="Pfam" id="PF01042">
    <property type="entry name" value="Ribonuc_L-PSP"/>
    <property type="match status" value="1"/>
</dbReference>
<dbReference type="InterPro" id="IPR006175">
    <property type="entry name" value="YjgF/YER057c/UK114"/>
</dbReference>
<dbReference type="NCBIfam" id="TIGR00004">
    <property type="entry name" value="Rid family detoxifying hydrolase"/>
    <property type="match status" value="1"/>
</dbReference>
<dbReference type="InterPro" id="IPR006056">
    <property type="entry name" value="RidA"/>
</dbReference>
<keyword evidence="3" id="KW-1185">Reference proteome</keyword>
<gene>
    <name evidence="2" type="ORF">QYS62_010711</name>
</gene>
<dbReference type="Proteomes" id="UP001489902">
    <property type="component" value="Chromosome 6"/>
</dbReference>
<evidence type="ECO:0000313" key="2">
    <source>
        <dbReference type="EMBL" id="WZH49510.1"/>
    </source>
</evidence>
<dbReference type="SUPFAM" id="SSF55298">
    <property type="entry name" value="YjgF-like"/>
    <property type="match status" value="1"/>
</dbReference>
<proteinExistence type="inferred from homology"/>